<sequence length="274" mass="30546">MEPTNTIRILVVGDDNVGKSTLVRALCGLTHDAKPPMACRISVRAFEDHIQEFYDIPGSPHFQHGRKLFFSHTRYNAVLFVYDVSDPATRSSVSCVWVPEVMVHLGDAGAVESGGRLDGSDIHVRSRGALNELRFLWRQAFFSHGAVSPIQAGREALRLLMRLFRLILNETGVWTNSSIDREAERMFLATSTVPVAIVGMKADLVDRDDLQRDFLHDHPQAVPHLRLHANNAAHDVKLAAFLKKVADSAKRKPPSSSQRLSSRHSHGHMMIGFS</sequence>
<dbReference type="Proteomes" id="UP000247409">
    <property type="component" value="Unassembled WGS sequence"/>
</dbReference>
<evidence type="ECO:0000313" key="3">
    <source>
        <dbReference type="EMBL" id="PXF48293.1"/>
    </source>
</evidence>
<evidence type="ECO:0000256" key="1">
    <source>
        <dbReference type="SAM" id="MobiDB-lite"/>
    </source>
</evidence>
<evidence type="ECO:0000313" key="4">
    <source>
        <dbReference type="Proteomes" id="UP000247409"/>
    </source>
</evidence>
<feature type="domain" description="G" evidence="2">
    <location>
        <begin position="8"/>
        <end position="87"/>
    </location>
</feature>
<comment type="caution">
    <text evidence="3">The sequence shown here is derived from an EMBL/GenBank/DDBJ whole genome shotgun (WGS) entry which is preliminary data.</text>
</comment>
<feature type="region of interest" description="Disordered" evidence="1">
    <location>
        <begin position="247"/>
        <end position="274"/>
    </location>
</feature>
<organism evidence="3 4">
    <name type="scientific">Gracilariopsis chorda</name>
    <dbReference type="NCBI Taxonomy" id="448386"/>
    <lineage>
        <taxon>Eukaryota</taxon>
        <taxon>Rhodophyta</taxon>
        <taxon>Florideophyceae</taxon>
        <taxon>Rhodymeniophycidae</taxon>
        <taxon>Gracilariales</taxon>
        <taxon>Gracilariaceae</taxon>
        <taxon>Gracilariopsis</taxon>
    </lineage>
</organism>
<protein>
    <submittedName>
        <fullName evidence="3">Small GTPase-like protein LIP2</fullName>
    </submittedName>
</protein>
<evidence type="ECO:0000259" key="2">
    <source>
        <dbReference type="Pfam" id="PF01926"/>
    </source>
</evidence>
<dbReference type="EMBL" id="NBIV01000015">
    <property type="protein sequence ID" value="PXF48293.1"/>
    <property type="molecule type" value="Genomic_DNA"/>
</dbReference>
<reference evidence="3 4" key="1">
    <citation type="journal article" date="2018" name="Mol. Biol. Evol.">
        <title>Analysis of the draft genome of the red seaweed Gracilariopsis chorda provides insights into genome size evolution in Rhodophyta.</title>
        <authorList>
            <person name="Lee J."/>
            <person name="Yang E.C."/>
            <person name="Graf L."/>
            <person name="Yang J.H."/>
            <person name="Qiu H."/>
            <person name="Zel Zion U."/>
            <person name="Chan C.X."/>
            <person name="Stephens T.G."/>
            <person name="Weber A.P.M."/>
            <person name="Boo G.H."/>
            <person name="Boo S.M."/>
            <person name="Kim K.M."/>
            <person name="Shin Y."/>
            <person name="Jung M."/>
            <person name="Lee S.J."/>
            <person name="Yim H.S."/>
            <person name="Lee J.H."/>
            <person name="Bhattacharya D."/>
            <person name="Yoon H.S."/>
        </authorList>
    </citation>
    <scope>NUCLEOTIDE SEQUENCE [LARGE SCALE GENOMIC DNA]</scope>
    <source>
        <strain evidence="3 4">SKKU-2015</strain>
        <tissue evidence="3">Whole body</tissue>
    </source>
</reference>
<dbReference type="GO" id="GO:0005525">
    <property type="term" value="F:GTP binding"/>
    <property type="evidence" value="ECO:0007669"/>
    <property type="project" value="InterPro"/>
</dbReference>
<dbReference type="InterPro" id="IPR006073">
    <property type="entry name" value="GTP-bd"/>
</dbReference>
<name>A0A2V3J1U1_9FLOR</name>
<gene>
    <name evidence="3" type="ORF">BWQ96_01982</name>
</gene>
<dbReference type="InterPro" id="IPR027417">
    <property type="entry name" value="P-loop_NTPase"/>
</dbReference>
<accession>A0A2V3J1U1</accession>
<dbReference type="SUPFAM" id="SSF52540">
    <property type="entry name" value="P-loop containing nucleoside triphosphate hydrolases"/>
    <property type="match status" value="1"/>
</dbReference>
<dbReference type="OrthoDB" id="8954335at2759"/>
<keyword evidence="4" id="KW-1185">Reference proteome</keyword>
<dbReference type="Gene3D" id="3.40.50.300">
    <property type="entry name" value="P-loop containing nucleotide triphosphate hydrolases"/>
    <property type="match status" value="1"/>
</dbReference>
<dbReference type="Pfam" id="PF01926">
    <property type="entry name" value="MMR_HSR1"/>
    <property type="match status" value="1"/>
</dbReference>
<dbReference type="AlphaFoldDB" id="A0A2V3J1U1"/>
<dbReference type="STRING" id="448386.A0A2V3J1U1"/>
<proteinExistence type="predicted"/>